<dbReference type="eggNOG" id="COG1435">
    <property type="taxonomic scope" value="Bacteria"/>
</dbReference>
<gene>
    <name evidence="8" type="ORF">CCYN2B_160014</name>
</gene>
<dbReference type="SUPFAM" id="SSF48452">
    <property type="entry name" value="TPR-like"/>
    <property type="match status" value="1"/>
</dbReference>
<evidence type="ECO:0000313" key="9">
    <source>
        <dbReference type="Proteomes" id="UP000038055"/>
    </source>
</evidence>
<dbReference type="AlphaFoldDB" id="A0A0B7H186"/>
<evidence type="ECO:0000259" key="7">
    <source>
        <dbReference type="Pfam" id="PF14322"/>
    </source>
</evidence>
<feature type="domain" description="RagB/SusD" evidence="6">
    <location>
        <begin position="268"/>
        <end position="533"/>
    </location>
</feature>
<proteinExistence type="inferred from homology"/>
<dbReference type="InterPro" id="IPR012944">
    <property type="entry name" value="SusD_RagB_dom"/>
</dbReference>
<keyword evidence="5" id="KW-0998">Cell outer membrane</keyword>
<comment type="similarity">
    <text evidence="2">Belongs to the SusD family.</text>
</comment>
<evidence type="ECO:0000256" key="1">
    <source>
        <dbReference type="ARBA" id="ARBA00004442"/>
    </source>
</evidence>
<dbReference type="RefSeq" id="WP_041990794.1">
    <property type="nucleotide sequence ID" value="NZ_CDOD01000008.1"/>
</dbReference>
<comment type="subcellular location">
    <subcellularLocation>
        <location evidence="1">Cell outer membrane</location>
    </subcellularLocation>
</comment>
<sequence length="540" mass="61881">MKLKHIIPLFIALFSIGCNLDKEPQDKIFSDSFWKSENDVKLALMGCYAYIPASVYNAYNDGYADNSYCQYPWESKATIASAGDITDNDDFGYSFIGLRRFNYFLENIDSAPVSDALKKQTKAEVRTLRAWFYFNLASKFGDVPLIKNYISETEEGQVAPTSEKEVINFVINELTESIPDLPTAPSVKSRLGQAAGYTIKARVHLFYGQYAEVVEATKAIMNMGYDLFKLKANLNEEKDDYSTFITFTDNTHKQKFYDGLRSYEKLFWDENKNNEEVILNQEFIEDNFNYISLYLLSSNAGGGWSSITPTVDMVNAYWKADGTSFTPPTDSERKANYNDGKFNSAYLEEFKNRDTRLYASILYPGAIWNDVLADNTFVWQNNGKASNTSKTGYNYRKMVDPNETIYRKSNDFPLIRYAEILLMYAEAQNEVAGADGSVYDALNKIRNRVGMPDVTAGLSKEAMRDVIRNERRIELACEGHRWNDIRRWGISSQVMKDIHSIQGELAQKRRWEDKYVRLPFPISAIDRNPKLKEAQKAKGY</sequence>
<organism evidence="8 9">
    <name type="scientific">Capnocytophaga cynodegmi</name>
    <dbReference type="NCBI Taxonomy" id="28189"/>
    <lineage>
        <taxon>Bacteria</taxon>
        <taxon>Pseudomonadati</taxon>
        <taxon>Bacteroidota</taxon>
        <taxon>Flavobacteriia</taxon>
        <taxon>Flavobacteriales</taxon>
        <taxon>Flavobacteriaceae</taxon>
        <taxon>Capnocytophaga</taxon>
    </lineage>
</organism>
<name>A0A0B7H186_9FLAO</name>
<dbReference type="InterPro" id="IPR033985">
    <property type="entry name" value="SusD-like_N"/>
</dbReference>
<protein>
    <submittedName>
        <fullName evidence="8">RagB/SusD family protein</fullName>
    </submittedName>
</protein>
<dbReference type="CDD" id="cd08977">
    <property type="entry name" value="SusD"/>
    <property type="match status" value="1"/>
</dbReference>
<evidence type="ECO:0000259" key="6">
    <source>
        <dbReference type="Pfam" id="PF07980"/>
    </source>
</evidence>
<dbReference type="Pfam" id="PF07980">
    <property type="entry name" value="SusD_RagB"/>
    <property type="match status" value="1"/>
</dbReference>
<keyword evidence="3" id="KW-0732">Signal</keyword>
<dbReference type="Gene3D" id="1.25.40.390">
    <property type="match status" value="1"/>
</dbReference>
<dbReference type="EMBL" id="CDOD01000008">
    <property type="protein sequence ID" value="CEN33321.1"/>
    <property type="molecule type" value="Genomic_DNA"/>
</dbReference>
<dbReference type="Pfam" id="PF14322">
    <property type="entry name" value="SusD-like_3"/>
    <property type="match status" value="1"/>
</dbReference>
<evidence type="ECO:0000256" key="2">
    <source>
        <dbReference type="ARBA" id="ARBA00006275"/>
    </source>
</evidence>
<dbReference type="InterPro" id="IPR011990">
    <property type="entry name" value="TPR-like_helical_dom_sf"/>
</dbReference>
<evidence type="ECO:0000256" key="5">
    <source>
        <dbReference type="ARBA" id="ARBA00023237"/>
    </source>
</evidence>
<evidence type="ECO:0000256" key="4">
    <source>
        <dbReference type="ARBA" id="ARBA00023136"/>
    </source>
</evidence>
<dbReference type="Proteomes" id="UP000038055">
    <property type="component" value="Unassembled WGS sequence"/>
</dbReference>
<accession>A0A0B7H186</accession>
<evidence type="ECO:0000313" key="8">
    <source>
        <dbReference type="EMBL" id="CEN33321.1"/>
    </source>
</evidence>
<feature type="domain" description="SusD-like N-terminal" evidence="7">
    <location>
        <begin position="20"/>
        <end position="205"/>
    </location>
</feature>
<keyword evidence="9" id="KW-1185">Reference proteome</keyword>
<reference evidence="9" key="1">
    <citation type="submission" date="2015-01" db="EMBL/GenBank/DDBJ databases">
        <authorList>
            <person name="MANFREDI Pablo"/>
        </authorList>
    </citation>
    <scope>NUCLEOTIDE SEQUENCE [LARGE SCALE GENOMIC DNA]</scope>
    <source>
        <strain evidence="9">Ccyn2B</strain>
    </source>
</reference>
<dbReference type="PROSITE" id="PS51257">
    <property type="entry name" value="PROKAR_LIPOPROTEIN"/>
    <property type="match status" value="1"/>
</dbReference>
<evidence type="ECO:0000256" key="3">
    <source>
        <dbReference type="ARBA" id="ARBA00022729"/>
    </source>
</evidence>
<dbReference type="GO" id="GO:0009279">
    <property type="term" value="C:cell outer membrane"/>
    <property type="evidence" value="ECO:0007669"/>
    <property type="project" value="UniProtKB-SubCell"/>
</dbReference>
<keyword evidence="4" id="KW-0472">Membrane</keyword>
<dbReference type="STRING" id="28189.CCYN74_30058"/>